<dbReference type="RefSeq" id="WP_066134974.1">
    <property type="nucleotide sequence ID" value="NZ_CP014525.1"/>
</dbReference>
<dbReference type="InterPro" id="IPR054612">
    <property type="entry name" value="Phage_capsid-like_C"/>
</dbReference>
<sequence length="620" mass="66659">MSSLQTLTAEMINTRDGERPGLTRSGRVSAFDEENRCVELAFSSETPVLRWFGEEILDHAPGAMDTSRLDDGAPFLVGHNPEDHVGVVEMVETGADRKGRARVRLGKSARAQEILDDIRDGIRQHVSVGYTVDDVEVQKRAGQPDLVTVRRWQPFEISLVSIPADPSVGVGRSMEKPPQDFRPHVAETDDNNTHVRIGAGMEKTTDTVEAKVMTAEDPVQAERARAAAIIDLGRQYKAEALASQAVTGNRSVDEFRADLLKHIASGTTPALDVRSIPTVGLTEKECRSFSIVRAVRALAAPGNHELREEAAFEFEVSRATARALGKMTNGIMVPQDVLDRALNTSKDGSEAGNTGGYLVATDYLASSFIQILRNRTVSMRLGTPLTGLVGDVEIPAQTSGAMGYWIGEGADAPDTLPVFHSKKMSPRTVAAAVPVTRRQIMQSSIDIEAMIRADIAAAVGATIDKAAFYGAGSKEPLGLSRLSGINAVKFAAKGNPAYAELIQMESEIAGDNADCPGMAYVLSSRTKGWLKTAQKFEGTNGAPVWEAGDTVNGYRVEATNQIDSNDVFFGNFADLLIGLWGGLEITVDAAAYAKSGGIQIIAFQDCDFLARRAESFCLGR</sequence>
<keyword evidence="4" id="KW-0378">Hydrolase</keyword>
<dbReference type="Gene3D" id="3.30.2400.10">
    <property type="entry name" value="Major capsid protein gp5"/>
    <property type="match status" value="1"/>
</dbReference>
<dbReference type="SUPFAM" id="SSF56563">
    <property type="entry name" value="Major capsid protein gp5"/>
    <property type="match status" value="1"/>
</dbReference>
<protein>
    <recommendedName>
        <fullName evidence="10">Phage major capsid protein</fullName>
    </recommendedName>
</protein>
<keyword evidence="3" id="KW-0645">Protease</keyword>
<keyword evidence="2" id="KW-1188">Viral release from host cell</keyword>
<gene>
    <name evidence="8" type="ORF">AY555_06540</name>
</gene>
<feature type="compositionally biased region" description="Basic and acidic residues" evidence="5">
    <location>
        <begin position="173"/>
        <end position="187"/>
    </location>
</feature>
<dbReference type="OrthoDB" id="9806592at2"/>
<dbReference type="EMBL" id="CP014525">
    <property type="protein sequence ID" value="AMW34894.1"/>
    <property type="molecule type" value="Genomic_DNA"/>
</dbReference>
<comment type="subcellular location">
    <subcellularLocation>
        <location evidence="1">Virion</location>
    </subcellularLocation>
</comment>
<accession>A0A143DDT8</accession>
<evidence type="ECO:0008006" key="10">
    <source>
        <dbReference type="Google" id="ProtNLM"/>
    </source>
</evidence>
<evidence type="ECO:0000259" key="7">
    <source>
        <dbReference type="Pfam" id="PF05065"/>
    </source>
</evidence>
<evidence type="ECO:0000313" key="8">
    <source>
        <dbReference type="EMBL" id="AMW34894.1"/>
    </source>
</evidence>
<feature type="region of interest" description="Disordered" evidence="5">
    <location>
        <begin position="168"/>
        <end position="187"/>
    </location>
</feature>
<dbReference type="STRING" id="1549855.AY555_06540"/>
<dbReference type="InterPro" id="IPR024455">
    <property type="entry name" value="Phage_capsid"/>
</dbReference>
<dbReference type="InterPro" id="IPR054613">
    <property type="entry name" value="Peptidase_S78_dom"/>
</dbReference>
<dbReference type="Pfam" id="PF05065">
    <property type="entry name" value="Phage_capsid"/>
    <property type="match status" value="1"/>
</dbReference>
<dbReference type="NCBIfam" id="TIGR01554">
    <property type="entry name" value="major_cap_HK97"/>
    <property type="match status" value="1"/>
</dbReference>
<dbReference type="Proteomes" id="UP000076066">
    <property type="component" value="Chromosome"/>
</dbReference>
<dbReference type="KEGG" id="hjo:AY555_06540"/>
<proteinExistence type="predicted"/>
<name>A0A143DDT8_9PROT</name>
<feature type="domain" description="Prohead serine protease" evidence="6">
    <location>
        <begin position="42"/>
        <end position="170"/>
    </location>
</feature>
<dbReference type="GO" id="GO:0006508">
    <property type="term" value="P:proteolysis"/>
    <property type="evidence" value="ECO:0007669"/>
    <property type="project" value="UniProtKB-KW"/>
</dbReference>
<feature type="domain" description="Phage capsid-like C-terminal" evidence="7">
    <location>
        <begin position="355"/>
        <end position="619"/>
    </location>
</feature>
<evidence type="ECO:0000313" key="9">
    <source>
        <dbReference type="Proteomes" id="UP000076066"/>
    </source>
</evidence>
<evidence type="ECO:0000256" key="2">
    <source>
        <dbReference type="ARBA" id="ARBA00022612"/>
    </source>
</evidence>
<reference evidence="8 9" key="1">
    <citation type="submission" date="2016-02" db="EMBL/GenBank/DDBJ databases">
        <title>Complete Genome of H5569, the type strain of the newly described species Haematospirillium jordaniae.</title>
        <authorList>
            <person name="Nicholson A.C."/>
            <person name="Humrighouse B.W."/>
            <person name="Loparov V."/>
            <person name="McQuiston J.R."/>
        </authorList>
    </citation>
    <scope>NUCLEOTIDE SEQUENCE [LARGE SCALE GENOMIC DNA]</scope>
    <source>
        <strain evidence="8 9">H5569</strain>
    </source>
</reference>
<evidence type="ECO:0000256" key="1">
    <source>
        <dbReference type="ARBA" id="ARBA00004328"/>
    </source>
</evidence>
<evidence type="ECO:0000256" key="5">
    <source>
        <dbReference type="SAM" id="MobiDB-lite"/>
    </source>
</evidence>
<keyword evidence="9" id="KW-1185">Reference proteome</keyword>
<organism evidence="8 9">
    <name type="scientific">Haematospirillum jordaniae</name>
    <dbReference type="NCBI Taxonomy" id="1549855"/>
    <lineage>
        <taxon>Bacteria</taxon>
        <taxon>Pseudomonadati</taxon>
        <taxon>Pseudomonadota</taxon>
        <taxon>Alphaproteobacteria</taxon>
        <taxon>Rhodospirillales</taxon>
        <taxon>Novispirillaceae</taxon>
        <taxon>Haematospirillum</taxon>
    </lineage>
</organism>
<dbReference type="AlphaFoldDB" id="A0A143DDT8"/>
<evidence type="ECO:0000256" key="4">
    <source>
        <dbReference type="ARBA" id="ARBA00022801"/>
    </source>
</evidence>
<evidence type="ECO:0000259" key="6">
    <source>
        <dbReference type="Pfam" id="PF04586"/>
    </source>
</evidence>
<dbReference type="GO" id="GO:0008233">
    <property type="term" value="F:peptidase activity"/>
    <property type="evidence" value="ECO:0007669"/>
    <property type="project" value="UniProtKB-KW"/>
</dbReference>
<evidence type="ECO:0000256" key="3">
    <source>
        <dbReference type="ARBA" id="ARBA00022670"/>
    </source>
</evidence>
<dbReference type="GeneID" id="53316812"/>
<dbReference type="Pfam" id="PF04586">
    <property type="entry name" value="Peptidase_S78"/>
    <property type="match status" value="1"/>
</dbReference>